<feature type="transmembrane region" description="Helical" evidence="1">
    <location>
        <begin position="33"/>
        <end position="51"/>
    </location>
</feature>
<evidence type="ECO:0000313" key="2">
    <source>
        <dbReference type="EMBL" id="QQV77244.1"/>
    </source>
</evidence>
<reference evidence="3" key="1">
    <citation type="submission" date="2020-09" db="EMBL/GenBank/DDBJ databases">
        <title>Sphingomonas sp., a new species isolated from pork steak.</title>
        <authorList>
            <person name="Heidler von Heilborn D."/>
        </authorList>
    </citation>
    <scope>NUCLEOTIDE SEQUENCE [LARGE SCALE GENOMIC DNA]</scope>
</reference>
<keyword evidence="1" id="KW-1133">Transmembrane helix</keyword>
<feature type="transmembrane region" description="Helical" evidence="1">
    <location>
        <begin position="103"/>
        <end position="123"/>
    </location>
</feature>
<name>A0A974S4C0_9SPHN</name>
<sequence>MNRRRWFYVAATFVLFLVEVAIALFVHDAVIRPYAGDSIVVIMVYTAIRAVTRLGVRAAALAAFLFACAVEVGQYFHLVDRIGFGHNAFARTILGTTFVPEDFVAYAIGALVAVALEEACSVLDSTRPIRGSG</sequence>
<feature type="transmembrane region" description="Helical" evidence="1">
    <location>
        <begin position="7"/>
        <end position="27"/>
    </location>
</feature>
<dbReference type="KEGG" id="sari:H5J25_18360"/>
<dbReference type="RefSeq" id="WP_202093571.1">
    <property type="nucleotide sequence ID" value="NZ_CP061035.1"/>
</dbReference>
<evidence type="ECO:0000256" key="1">
    <source>
        <dbReference type="SAM" id="Phobius"/>
    </source>
</evidence>
<organism evidence="2 3">
    <name type="scientific">Sphingomonas aliaeris</name>
    <dbReference type="NCBI Taxonomy" id="2759526"/>
    <lineage>
        <taxon>Bacteria</taxon>
        <taxon>Pseudomonadati</taxon>
        <taxon>Pseudomonadota</taxon>
        <taxon>Alphaproteobacteria</taxon>
        <taxon>Sphingomonadales</taxon>
        <taxon>Sphingomonadaceae</taxon>
        <taxon>Sphingomonas</taxon>
    </lineage>
</organism>
<dbReference type="Pfam" id="PF10990">
    <property type="entry name" value="DUF2809"/>
    <property type="match status" value="1"/>
</dbReference>
<feature type="transmembrane region" description="Helical" evidence="1">
    <location>
        <begin position="58"/>
        <end position="76"/>
    </location>
</feature>
<keyword evidence="1" id="KW-0812">Transmembrane</keyword>
<keyword evidence="1" id="KW-0472">Membrane</keyword>
<dbReference type="InterPro" id="IPR021257">
    <property type="entry name" value="DUF2809"/>
</dbReference>
<dbReference type="Proteomes" id="UP000595894">
    <property type="component" value="Chromosome"/>
</dbReference>
<dbReference type="AlphaFoldDB" id="A0A974S4C0"/>
<gene>
    <name evidence="2" type="ORF">H5J25_18360</name>
</gene>
<evidence type="ECO:0000313" key="3">
    <source>
        <dbReference type="Proteomes" id="UP000595894"/>
    </source>
</evidence>
<proteinExistence type="predicted"/>
<dbReference type="EMBL" id="CP061035">
    <property type="protein sequence ID" value="QQV77244.1"/>
    <property type="molecule type" value="Genomic_DNA"/>
</dbReference>
<keyword evidence="3" id="KW-1185">Reference proteome</keyword>
<protein>
    <submittedName>
        <fullName evidence="2">DUF2809 domain-containing protein</fullName>
    </submittedName>
</protein>
<accession>A0A974S4C0</accession>